<evidence type="ECO:0000256" key="1">
    <source>
        <dbReference type="SAM" id="MobiDB-lite"/>
    </source>
</evidence>
<protein>
    <submittedName>
        <fullName evidence="2">Uncharacterized protein</fullName>
    </submittedName>
</protein>
<gene>
    <name evidence="2" type="ORF">NQ318_002642</name>
</gene>
<dbReference type="EMBL" id="JAPWTK010000157">
    <property type="protein sequence ID" value="KAJ8947630.1"/>
    <property type="molecule type" value="Genomic_DNA"/>
</dbReference>
<reference evidence="2" key="1">
    <citation type="journal article" date="2023" name="Insect Mol. Biol.">
        <title>Genome sequencing provides insights into the evolution of gene families encoding plant cell wall-degrading enzymes in longhorned beetles.</title>
        <authorList>
            <person name="Shin N.R."/>
            <person name="Okamura Y."/>
            <person name="Kirsch R."/>
            <person name="Pauchet Y."/>
        </authorList>
    </citation>
    <scope>NUCLEOTIDE SEQUENCE</scope>
    <source>
        <strain evidence="2">AMC_N1</strain>
    </source>
</reference>
<dbReference type="AlphaFoldDB" id="A0AAV8YA01"/>
<feature type="compositionally biased region" description="Polar residues" evidence="1">
    <location>
        <begin position="17"/>
        <end position="26"/>
    </location>
</feature>
<name>A0AAV8YA01_9CUCU</name>
<evidence type="ECO:0000313" key="3">
    <source>
        <dbReference type="Proteomes" id="UP001162162"/>
    </source>
</evidence>
<feature type="compositionally biased region" description="Basic and acidic residues" evidence="1">
    <location>
        <begin position="1"/>
        <end position="15"/>
    </location>
</feature>
<sequence>MDKPQEELKLNKGDQDCTLSTSPQANNDKEVPSSDKKILKELVCKACNRLIVPPIFITTIEFKE</sequence>
<keyword evidence="3" id="KW-1185">Reference proteome</keyword>
<organism evidence="2 3">
    <name type="scientific">Aromia moschata</name>
    <dbReference type="NCBI Taxonomy" id="1265417"/>
    <lineage>
        <taxon>Eukaryota</taxon>
        <taxon>Metazoa</taxon>
        <taxon>Ecdysozoa</taxon>
        <taxon>Arthropoda</taxon>
        <taxon>Hexapoda</taxon>
        <taxon>Insecta</taxon>
        <taxon>Pterygota</taxon>
        <taxon>Neoptera</taxon>
        <taxon>Endopterygota</taxon>
        <taxon>Coleoptera</taxon>
        <taxon>Polyphaga</taxon>
        <taxon>Cucujiformia</taxon>
        <taxon>Chrysomeloidea</taxon>
        <taxon>Cerambycidae</taxon>
        <taxon>Cerambycinae</taxon>
        <taxon>Callichromatini</taxon>
        <taxon>Aromia</taxon>
    </lineage>
</organism>
<feature type="region of interest" description="Disordered" evidence="1">
    <location>
        <begin position="1"/>
        <end position="34"/>
    </location>
</feature>
<accession>A0AAV8YA01</accession>
<evidence type="ECO:0000313" key="2">
    <source>
        <dbReference type="EMBL" id="KAJ8947630.1"/>
    </source>
</evidence>
<proteinExistence type="predicted"/>
<dbReference type="Proteomes" id="UP001162162">
    <property type="component" value="Unassembled WGS sequence"/>
</dbReference>
<comment type="caution">
    <text evidence="2">The sequence shown here is derived from an EMBL/GenBank/DDBJ whole genome shotgun (WGS) entry which is preliminary data.</text>
</comment>